<reference evidence="1" key="1">
    <citation type="submission" date="2022-04" db="EMBL/GenBank/DDBJ databases">
        <title>Jade perch genome.</title>
        <authorList>
            <person name="Chao B."/>
        </authorList>
    </citation>
    <scope>NUCLEOTIDE SEQUENCE</scope>
    <source>
        <strain evidence="1">CB-2022</strain>
    </source>
</reference>
<name>A0ACB8WY89_9TELE</name>
<dbReference type="Proteomes" id="UP000831701">
    <property type="component" value="Chromosome 5"/>
</dbReference>
<sequence length="330" mass="36722">MEKTKKWEGDGGNVFSWGMGQEGQLGLGEDMIHISAPRLLRYSQPAEVTRIQAGDSYSAAITAGGELLLWGQVPCVSWFNDHPCLKRLWTPQAVPLTGQKVCDVACGTWHMIALTTRSGENRDGAHPETEACFRDLVSNPLPMERTQKENTVQDSSQVQNKLLHVLERAEGSEEQGKDEDSESAEEEERPNRDEVDGALHDSAFAIASSATGMDRRGNGRSSIKSDQGDEREDCRTAGPWEPRKDLCRSRGSRHVVFTTLHLLPRSEGEQCRTTASSLPQLMTGQQAHKRVLAQSCKVSVNKEQNYMVQPITSVFPMRRVHVFSKGNKYQ</sequence>
<accession>A0ACB8WY89</accession>
<evidence type="ECO:0000313" key="1">
    <source>
        <dbReference type="EMBL" id="KAI3372474.1"/>
    </source>
</evidence>
<proteinExistence type="predicted"/>
<keyword evidence="2" id="KW-1185">Reference proteome</keyword>
<dbReference type="EMBL" id="CM041535">
    <property type="protein sequence ID" value="KAI3372474.1"/>
    <property type="molecule type" value="Genomic_DNA"/>
</dbReference>
<evidence type="ECO:0000313" key="2">
    <source>
        <dbReference type="Proteomes" id="UP000831701"/>
    </source>
</evidence>
<organism evidence="1 2">
    <name type="scientific">Scortum barcoo</name>
    <name type="common">barcoo grunter</name>
    <dbReference type="NCBI Taxonomy" id="214431"/>
    <lineage>
        <taxon>Eukaryota</taxon>
        <taxon>Metazoa</taxon>
        <taxon>Chordata</taxon>
        <taxon>Craniata</taxon>
        <taxon>Vertebrata</taxon>
        <taxon>Euteleostomi</taxon>
        <taxon>Actinopterygii</taxon>
        <taxon>Neopterygii</taxon>
        <taxon>Teleostei</taxon>
        <taxon>Neoteleostei</taxon>
        <taxon>Acanthomorphata</taxon>
        <taxon>Eupercaria</taxon>
        <taxon>Centrarchiformes</taxon>
        <taxon>Terapontoidei</taxon>
        <taxon>Terapontidae</taxon>
        <taxon>Scortum</taxon>
    </lineage>
</organism>
<protein>
    <submittedName>
        <fullName evidence="1">Uncharacterized protein</fullName>
    </submittedName>
</protein>
<gene>
    <name evidence="1" type="ORF">L3Q82_022960</name>
</gene>
<feature type="non-terminal residue" evidence="1">
    <location>
        <position position="330"/>
    </location>
</feature>
<comment type="caution">
    <text evidence="1">The sequence shown here is derived from an EMBL/GenBank/DDBJ whole genome shotgun (WGS) entry which is preliminary data.</text>
</comment>